<feature type="compositionally biased region" description="Low complexity" evidence="1">
    <location>
        <begin position="68"/>
        <end position="81"/>
    </location>
</feature>
<proteinExistence type="predicted"/>
<sequence>MCRLRLLATPAETAGAGPAYAYTALVTVSSAPGVKVHSGCQGRHLAGLPAQRSERASGVLDGHPTAGTAASAACRSETAACGPSRPRRPGSDGLFGTPTA</sequence>
<organism evidence="2 3">
    <name type="scientific">Streptomyces graminearus</name>
    <dbReference type="NCBI Taxonomy" id="284030"/>
    <lineage>
        <taxon>Bacteria</taxon>
        <taxon>Bacillati</taxon>
        <taxon>Actinomycetota</taxon>
        <taxon>Actinomycetes</taxon>
        <taxon>Kitasatosporales</taxon>
        <taxon>Streptomycetaceae</taxon>
        <taxon>Streptomyces</taxon>
    </lineage>
</organism>
<evidence type="ECO:0000313" key="3">
    <source>
        <dbReference type="Proteomes" id="UP001501721"/>
    </source>
</evidence>
<keyword evidence="3" id="KW-1185">Reference proteome</keyword>
<protein>
    <submittedName>
        <fullName evidence="2">Uncharacterized protein</fullName>
    </submittedName>
</protein>
<comment type="caution">
    <text evidence="2">The sequence shown here is derived from an EMBL/GenBank/DDBJ whole genome shotgun (WGS) entry which is preliminary data.</text>
</comment>
<feature type="region of interest" description="Disordered" evidence="1">
    <location>
        <begin position="47"/>
        <end position="100"/>
    </location>
</feature>
<evidence type="ECO:0000313" key="2">
    <source>
        <dbReference type="EMBL" id="GAA2485516.1"/>
    </source>
</evidence>
<dbReference type="Proteomes" id="UP001501721">
    <property type="component" value="Unassembled WGS sequence"/>
</dbReference>
<dbReference type="EMBL" id="BAAATL010000014">
    <property type="protein sequence ID" value="GAA2485516.1"/>
    <property type="molecule type" value="Genomic_DNA"/>
</dbReference>
<evidence type="ECO:0000256" key="1">
    <source>
        <dbReference type="SAM" id="MobiDB-lite"/>
    </source>
</evidence>
<accession>A0ABN3LMG0</accession>
<gene>
    <name evidence="2" type="ORF">GCM10010422_34040</name>
</gene>
<name>A0ABN3LMG0_9ACTN</name>
<reference evidence="2 3" key="1">
    <citation type="journal article" date="2019" name="Int. J. Syst. Evol. Microbiol.">
        <title>The Global Catalogue of Microorganisms (GCM) 10K type strain sequencing project: providing services to taxonomists for standard genome sequencing and annotation.</title>
        <authorList>
            <consortium name="The Broad Institute Genomics Platform"/>
            <consortium name="The Broad Institute Genome Sequencing Center for Infectious Disease"/>
            <person name="Wu L."/>
            <person name="Ma J."/>
        </authorList>
    </citation>
    <scope>NUCLEOTIDE SEQUENCE [LARGE SCALE GENOMIC DNA]</scope>
    <source>
        <strain evidence="2 3">JCM 6923</strain>
    </source>
</reference>